<dbReference type="EMBL" id="JPOS01000080">
    <property type="protein sequence ID" value="KGE86284.1"/>
    <property type="molecule type" value="Genomic_DNA"/>
</dbReference>
<feature type="domain" description="Fibronectin type-III" evidence="3">
    <location>
        <begin position="651"/>
        <end position="742"/>
    </location>
</feature>
<evidence type="ECO:0000313" key="4">
    <source>
        <dbReference type="EMBL" id="KGE86284.1"/>
    </source>
</evidence>
<dbReference type="STRING" id="1524460.IX84_22240"/>
<evidence type="ECO:0008006" key="6">
    <source>
        <dbReference type="Google" id="ProtNLM"/>
    </source>
</evidence>
<dbReference type="Proteomes" id="UP000029736">
    <property type="component" value="Unassembled WGS sequence"/>
</dbReference>
<keyword evidence="5" id="KW-1185">Reference proteome</keyword>
<name>A0A098S1Q9_9BACT</name>
<dbReference type="AlphaFoldDB" id="A0A098S1Q9"/>
<dbReference type="PANTHER" id="PTHR24273">
    <property type="entry name" value="FI04643P-RELATED"/>
    <property type="match status" value="1"/>
</dbReference>
<proteinExistence type="predicted"/>
<dbReference type="InterPro" id="IPR003410">
    <property type="entry name" value="HYR_dom"/>
</dbReference>
<dbReference type="InterPro" id="IPR003961">
    <property type="entry name" value="FN3_dom"/>
</dbReference>
<evidence type="ECO:0000259" key="2">
    <source>
        <dbReference type="PROSITE" id="PS50825"/>
    </source>
</evidence>
<evidence type="ECO:0000313" key="5">
    <source>
        <dbReference type="Proteomes" id="UP000029736"/>
    </source>
</evidence>
<keyword evidence="1" id="KW-0677">Repeat</keyword>
<gene>
    <name evidence="4" type="ORF">IX84_22240</name>
</gene>
<accession>A0A098S1Q9</accession>
<dbReference type="Gene3D" id="2.60.40.10">
    <property type="entry name" value="Immunoglobulins"/>
    <property type="match status" value="1"/>
</dbReference>
<protein>
    <recommendedName>
        <fullName evidence="6">HYR domain-containing protein</fullName>
    </recommendedName>
</protein>
<comment type="caution">
    <text evidence="4">The sequence shown here is derived from an EMBL/GenBank/DDBJ whole genome shotgun (WGS) entry which is preliminary data.</text>
</comment>
<dbReference type="PANTHER" id="PTHR24273:SF32">
    <property type="entry name" value="HYALIN"/>
    <property type="match status" value="1"/>
</dbReference>
<dbReference type="InterPro" id="IPR036116">
    <property type="entry name" value="FN3_sf"/>
</dbReference>
<dbReference type="SUPFAM" id="SSF49265">
    <property type="entry name" value="Fibronectin type III"/>
    <property type="match status" value="1"/>
</dbReference>
<feature type="domain" description="HYR" evidence="2">
    <location>
        <begin position="524"/>
        <end position="605"/>
    </location>
</feature>
<evidence type="ECO:0000259" key="3">
    <source>
        <dbReference type="PROSITE" id="PS50853"/>
    </source>
</evidence>
<dbReference type="InterPro" id="IPR013783">
    <property type="entry name" value="Ig-like_fold"/>
</dbReference>
<sequence>MVLDNNPSQISELCQDVSFQIFQDQSVILDPLDLISDELQAVFCTEWEVTASLNILDCSKVGQNEVQVSLFTPIDTFNCISTVYVEDSSAPTLACNDTVVNITDGTHLRLSLDLLQASLTDNCTLTDTIILPGKLSCTDIGDNEVVILAEDASGNIGMCTATVTVINEEVPVAQCRDREVSLNQEGMASLTALDLDDGSYSNCGTLSYTASQLSFSCEDGSAQTVALYVEGENGKADTCTSNVTLKDVYAPNAQCADITVYLGANGQVAIPPASLDGGSEDNCDITDWDSTFPMADCDEVGTHFALLLVSDAAGNTGVCISEITVADTLGSLLTAAITDTTVVLNANCEAVVPDLTGAVMVSGGCSADIGSLSIGQFPAAGTAIPEDTTVVSLFIEGSTADSLEITLSVAPDTIAPELSIYTPWGSLLEQDTLRVSTLDTSCATVTTFELVPSDNCPSADTFAITAILTDSLSDASPDFGVVYDADNEQYRFELSAEDGWYAFDFSVTDAFGNAGTASLIVLVQDSIPPVAVCEDAEVSVTPTQGSSISFADIGIGSTDNCGLMDIALSQTQFTCADAGPQSVVLTLTDQFGNSSACTATVTVVNALQGLPCDDGDDCTINDRYLIDCGCEGDLLDTNDNGICDLDEGCIEPIDLAAEVNSPTSGTFSWSAVPQAQSYRLQYRPIGGDGVSIDVTENEVPLTGFPQGSTIQWRVRALCDGENSAFVIGPALNLAVPGTTWTELSGGDEEYQNFSTPAQAASGNPFKLFPNPVQDKAYLVFEQPFSGVVTVSSILGQQLYRITADSQKQLELDLSDWKSSHQLLLITVADGHSAPVTKRVLVAR</sequence>
<dbReference type="CDD" id="cd00063">
    <property type="entry name" value="FN3"/>
    <property type="match status" value="1"/>
</dbReference>
<organism evidence="4 5">
    <name type="scientific">Phaeodactylibacter xiamenensis</name>
    <dbReference type="NCBI Taxonomy" id="1524460"/>
    <lineage>
        <taxon>Bacteria</taxon>
        <taxon>Pseudomonadati</taxon>
        <taxon>Bacteroidota</taxon>
        <taxon>Saprospiria</taxon>
        <taxon>Saprospirales</taxon>
        <taxon>Haliscomenobacteraceae</taxon>
        <taxon>Phaeodactylibacter</taxon>
    </lineage>
</organism>
<reference evidence="4 5" key="1">
    <citation type="journal article" date="2014" name="Int. J. Syst. Evol. Microbiol.">
        <title>Phaeodactylibacter xiamenensis gen. nov., sp. nov., a member of the family Saprospiraceae isolated from the marine alga Phaeodactylum tricornutum.</title>
        <authorList>
            <person name="Chen Z.Jr."/>
            <person name="Lei X."/>
            <person name="Lai Q."/>
            <person name="Li Y."/>
            <person name="Zhang B."/>
            <person name="Zhang J."/>
            <person name="Zhang H."/>
            <person name="Yang L."/>
            <person name="Zheng W."/>
            <person name="Tian Y."/>
            <person name="Yu Z."/>
            <person name="Xu H.Jr."/>
            <person name="Zheng T."/>
        </authorList>
    </citation>
    <scope>NUCLEOTIDE SEQUENCE [LARGE SCALE GENOMIC DNA]</scope>
    <source>
        <strain evidence="4 5">KD52</strain>
    </source>
</reference>
<dbReference type="PROSITE" id="PS50853">
    <property type="entry name" value="FN3"/>
    <property type="match status" value="1"/>
</dbReference>
<dbReference type="PROSITE" id="PS50825">
    <property type="entry name" value="HYR"/>
    <property type="match status" value="1"/>
</dbReference>
<evidence type="ECO:0000256" key="1">
    <source>
        <dbReference type="ARBA" id="ARBA00022737"/>
    </source>
</evidence>